<dbReference type="Pfam" id="PF13439">
    <property type="entry name" value="Glyco_transf_4"/>
    <property type="match status" value="1"/>
</dbReference>
<dbReference type="CDD" id="cd03811">
    <property type="entry name" value="GT4_GT28_WabH-like"/>
    <property type="match status" value="1"/>
</dbReference>
<gene>
    <name evidence="3" type="ORF">PK35_06045</name>
</gene>
<accession>A0A0D7W2V1</accession>
<reference evidence="3 4" key="1">
    <citation type="journal article" date="2015" name="Antonie Van Leeuwenhoek">
        <title>Tamlana nanhaiensis sp. nov., isolated from surface seawater collected from the South China Sea.</title>
        <authorList>
            <person name="Liu X."/>
            <person name="Lai Q."/>
            <person name="Du Y."/>
            <person name="Li G."/>
            <person name="Sun F."/>
            <person name="Shao Z."/>
        </authorList>
    </citation>
    <scope>NUCLEOTIDE SEQUENCE [LARGE SCALE GENOMIC DNA]</scope>
    <source>
        <strain evidence="3 4">FHC16</strain>
    </source>
</reference>
<evidence type="ECO:0000313" key="4">
    <source>
        <dbReference type="Proteomes" id="UP000032361"/>
    </source>
</evidence>
<dbReference type="OrthoDB" id="823685at2"/>
<dbReference type="PANTHER" id="PTHR12526:SF630">
    <property type="entry name" value="GLYCOSYLTRANSFERASE"/>
    <property type="match status" value="1"/>
</dbReference>
<name>A0A0D7W2V1_9FLAO</name>
<evidence type="ECO:0000259" key="1">
    <source>
        <dbReference type="Pfam" id="PF00534"/>
    </source>
</evidence>
<dbReference type="InterPro" id="IPR001296">
    <property type="entry name" value="Glyco_trans_1"/>
</dbReference>
<proteinExistence type="predicted"/>
<feature type="domain" description="Glycosyl transferase family 1" evidence="1">
    <location>
        <begin position="179"/>
        <end position="327"/>
    </location>
</feature>
<evidence type="ECO:0000259" key="2">
    <source>
        <dbReference type="Pfam" id="PF13439"/>
    </source>
</evidence>
<dbReference type="STRING" id="1382798.PK35_06045"/>
<dbReference type="Pfam" id="PF00534">
    <property type="entry name" value="Glycos_transf_1"/>
    <property type="match status" value="1"/>
</dbReference>
<protein>
    <submittedName>
        <fullName evidence="3">Group 1 glycosyl transferase</fullName>
    </submittedName>
</protein>
<sequence length="358" mass="40244">MRVLQLIDSLETGGAERVAVNLANALSKNMAFSAICATRKEGLLKKEIKPEVKFLFLAKTKTIDVKAVKKLNSFIKSNQIEIIHAHSSSFFLASIIKLFNSKIKIVWHDHYGNAEFLEHRNFKVLKVFSRLFSHIFTVNTTLETWVKANLKHKNVSYLPNFATLNKTIKVTQLAGESGMRIVCLANFRAQKDHVTLINAFKEVVEKHKSWTLHCVGKSFNDNYYSHIKSEIEKLKLEQNVFLYEQKSDVYNILTQCEIGVLSSKSEGLPIAILEYGIAGLAVVATNVGEIGDVILNHSNGVLVNSNSVNALAQAMLLYIENEALRLNHAKLFSKHIEAHYSEASQTKAIIKTYKQLLG</sequence>
<keyword evidence="4" id="KW-1185">Reference proteome</keyword>
<comment type="caution">
    <text evidence="3">The sequence shown here is derived from an EMBL/GenBank/DDBJ whole genome shotgun (WGS) entry which is preliminary data.</text>
</comment>
<dbReference type="EMBL" id="JTDV01000003">
    <property type="protein sequence ID" value="KJD33416.1"/>
    <property type="molecule type" value="Genomic_DNA"/>
</dbReference>
<dbReference type="PATRIC" id="fig|1382798.3.peg.2529"/>
<dbReference type="Proteomes" id="UP000032361">
    <property type="component" value="Unassembled WGS sequence"/>
</dbReference>
<dbReference type="InterPro" id="IPR028098">
    <property type="entry name" value="Glyco_trans_4-like_N"/>
</dbReference>
<dbReference type="AlphaFoldDB" id="A0A0D7W2V1"/>
<organism evidence="3 4">
    <name type="scientific">Neotamlana nanhaiensis</name>
    <dbReference type="NCBI Taxonomy" id="1382798"/>
    <lineage>
        <taxon>Bacteria</taxon>
        <taxon>Pseudomonadati</taxon>
        <taxon>Bacteroidota</taxon>
        <taxon>Flavobacteriia</taxon>
        <taxon>Flavobacteriales</taxon>
        <taxon>Flavobacteriaceae</taxon>
        <taxon>Neotamlana</taxon>
    </lineage>
</organism>
<keyword evidence="3" id="KW-0808">Transferase</keyword>
<dbReference type="Gene3D" id="3.40.50.2000">
    <property type="entry name" value="Glycogen Phosphorylase B"/>
    <property type="match status" value="2"/>
</dbReference>
<evidence type="ECO:0000313" key="3">
    <source>
        <dbReference type="EMBL" id="KJD33416.1"/>
    </source>
</evidence>
<dbReference type="RefSeq" id="WP_044625806.1">
    <property type="nucleotide sequence ID" value="NZ_JTDV01000003.1"/>
</dbReference>
<dbReference type="PANTHER" id="PTHR12526">
    <property type="entry name" value="GLYCOSYLTRANSFERASE"/>
    <property type="match status" value="1"/>
</dbReference>
<dbReference type="SUPFAM" id="SSF53756">
    <property type="entry name" value="UDP-Glycosyltransferase/glycogen phosphorylase"/>
    <property type="match status" value="1"/>
</dbReference>
<dbReference type="GO" id="GO:0016757">
    <property type="term" value="F:glycosyltransferase activity"/>
    <property type="evidence" value="ECO:0007669"/>
    <property type="project" value="InterPro"/>
</dbReference>
<feature type="domain" description="Glycosyltransferase subfamily 4-like N-terminal" evidence="2">
    <location>
        <begin position="13"/>
        <end position="161"/>
    </location>
</feature>